<keyword evidence="2" id="KW-0436">Ligase</keyword>
<reference evidence="8" key="1">
    <citation type="journal article" date="2020" name="New Phytol.">
        <title>Comparative genomics reveals dynamic genome evolution in host specialist ectomycorrhizal fungi.</title>
        <authorList>
            <person name="Lofgren L.A."/>
            <person name="Nguyen N.H."/>
            <person name="Vilgalys R."/>
            <person name="Ruytinx J."/>
            <person name="Liao H.L."/>
            <person name="Branco S."/>
            <person name="Kuo A."/>
            <person name="LaButti K."/>
            <person name="Lipzen A."/>
            <person name="Andreopoulos W."/>
            <person name="Pangilinan J."/>
            <person name="Riley R."/>
            <person name="Hundley H."/>
            <person name="Na H."/>
            <person name="Barry K."/>
            <person name="Grigoriev I.V."/>
            <person name="Stajich J.E."/>
            <person name="Kennedy P.G."/>
        </authorList>
    </citation>
    <scope>NUCLEOTIDE SEQUENCE</scope>
    <source>
        <strain evidence="8">MN1</strain>
    </source>
</reference>
<dbReference type="InterPro" id="IPR012308">
    <property type="entry name" value="DNA_ligase_ATP-dep_N"/>
</dbReference>
<dbReference type="InterPro" id="IPR016059">
    <property type="entry name" value="DNA_ligase_ATP-dep_CS"/>
</dbReference>
<dbReference type="InterPro" id="IPR036599">
    <property type="entry name" value="DNA_ligase_N_sf"/>
</dbReference>
<dbReference type="PROSITE" id="PS00697">
    <property type="entry name" value="DNA_LIGASE_A1"/>
    <property type="match status" value="1"/>
</dbReference>
<name>A0A9P7DLT1_9AGAM</name>
<protein>
    <recommendedName>
        <fullName evidence="10">ATP-dependent DNA ligase family profile domain-containing protein</fullName>
    </recommendedName>
</protein>
<accession>A0A9P7DLT1</accession>
<dbReference type="AlphaFoldDB" id="A0A9P7DLT1"/>
<dbReference type="PANTHER" id="PTHR45997">
    <property type="entry name" value="DNA LIGASE 4"/>
    <property type="match status" value="1"/>
</dbReference>
<dbReference type="RefSeq" id="XP_041185564.1">
    <property type="nucleotide sequence ID" value="XM_041341378.1"/>
</dbReference>
<sequence>MEKTAPYPPPPQNNGSAPFSVLAGLFEKLSTERKPERRRRLLDVWFNHWREEIGHDLYPVLRLILPQAREDLAKTYIKLIPLGIRDPDAIRLLNWKKPTEKDKSSGDFPTVLYEVVSKRSSGRRGKPNMGKRTDDDILHTLWLMTAHGTFSPEFFSVFTIVLLLRNSDGLYTYFERHVVPFHHGSNHVSTFQDMVISVKETTVFGVFHPDAQDLFNICSDLKKVAWELWDPSRRLNAEDKSIQLFRAFAPMLCKRPTHKIEDSVKEMQGHKFIIEEKLDGERMQLHKRGNEYFYCSR</sequence>
<evidence type="ECO:0000313" key="9">
    <source>
        <dbReference type="Proteomes" id="UP000807769"/>
    </source>
</evidence>
<keyword evidence="5" id="KW-0539">Nucleus</keyword>
<dbReference type="GO" id="GO:0006297">
    <property type="term" value="P:nucleotide-excision repair, DNA gap filling"/>
    <property type="evidence" value="ECO:0007669"/>
    <property type="project" value="TreeGrafter"/>
</dbReference>
<gene>
    <name evidence="8" type="ORF">BJ212DRAFT_1488739</name>
</gene>
<evidence type="ECO:0008006" key="10">
    <source>
        <dbReference type="Google" id="ProtNLM"/>
    </source>
</evidence>
<dbReference type="Gene3D" id="3.30.470.30">
    <property type="entry name" value="DNA ligase/mRNA capping enzyme"/>
    <property type="match status" value="1"/>
</dbReference>
<dbReference type="GO" id="GO:0003677">
    <property type="term" value="F:DNA binding"/>
    <property type="evidence" value="ECO:0007669"/>
    <property type="project" value="InterPro"/>
</dbReference>
<evidence type="ECO:0000259" key="6">
    <source>
        <dbReference type="Pfam" id="PF01068"/>
    </source>
</evidence>
<evidence type="ECO:0000256" key="5">
    <source>
        <dbReference type="ARBA" id="ARBA00023242"/>
    </source>
</evidence>
<evidence type="ECO:0000256" key="2">
    <source>
        <dbReference type="ARBA" id="ARBA00022598"/>
    </source>
</evidence>
<organism evidence="8 9">
    <name type="scientific">Suillus subaureus</name>
    <dbReference type="NCBI Taxonomy" id="48587"/>
    <lineage>
        <taxon>Eukaryota</taxon>
        <taxon>Fungi</taxon>
        <taxon>Dikarya</taxon>
        <taxon>Basidiomycota</taxon>
        <taxon>Agaricomycotina</taxon>
        <taxon>Agaricomycetes</taxon>
        <taxon>Agaricomycetidae</taxon>
        <taxon>Boletales</taxon>
        <taxon>Suillineae</taxon>
        <taxon>Suillaceae</taxon>
        <taxon>Suillus</taxon>
    </lineage>
</organism>
<feature type="domain" description="DNA ligase ATP-dependent N-terminal" evidence="7">
    <location>
        <begin position="18"/>
        <end position="122"/>
    </location>
</feature>
<dbReference type="EMBL" id="JABBWG010000188">
    <property type="protein sequence ID" value="KAG1798001.1"/>
    <property type="molecule type" value="Genomic_DNA"/>
</dbReference>
<dbReference type="InterPro" id="IPR029710">
    <property type="entry name" value="LIG4"/>
</dbReference>
<keyword evidence="4" id="KW-0067">ATP-binding</keyword>
<evidence type="ECO:0000256" key="3">
    <source>
        <dbReference type="ARBA" id="ARBA00022741"/>
    </source>
</evidence>
<evidence type="ECO:0000256" key="1">
    <source>
        <dbReference type="ARBA" id="ARBA00007572"/>
    </source>
</evidence>
<dbReference type="PANTHER" id="PTHR45997:SF1">
    <property type="entry name" value="DNA LIGASE 4"/>
    <property type="match status" value="1"/>
</dbReference>
<dbReference type="Gene3D" id="1.10.3260.10">
    <property type="entry name" value="DNA ligase, ATP-dependent, N-terminal domain"/>
    <property type="match status" value="2"/>
</dbReference>
<feature type="domain" description="ATP-dependent DNA ligase family profile" evidence="6">
    <location>
        <begin position="250"/>
        <end position="297"/>
    </location>
</feature>
<dbReference type="GeneID" id="64635394"/>
<dbReference type="Proteomes" id="UP000807769">
    <property type="component" value="Unassembled WGS sequence"/>
</dbReference>
<dbReference type="SUPFAM" id="SSF56091">
    <property type="entry name" value="DNA ligase/mRNA capping enzyme, catalytic domain"/>
    <property type="match status" value="1"/>
</dbReference>
<dbReference type="GO" id="GO:0006303">
    <property type="term" value="P:double-strand break repair via nonhomologous end joining"/>
    <property type="evidence" value="ECO:0007669"/>
    <property type="project" value="TreeGrafter"/>
</dbReference>
<proteinExistence type="inferred from homology"/>
<comment type="caution">
    <text evidence="8">The sequence shown here is derived from an EMBL/GenBank/DDBJ whole genome shotgun (WGS) entry which is preliminary data.</text>
</comment>
<dbReference type="GO" id="GO:0032807">
    <property type="term" value="C:DNA ligase IV complex"/>
    <property type="evidence" value="ECO:0007669"/>
    <property type="project" value="TreeGrafter"/>
</dbReference>
<dbReference type="Pfam" id="PF04675">
    <property type="entry name" value="DNA_ligase_A_N"/>
    <property type="match status" value="1"/>
</dbReference>
<comment type="similarity">
    <text evidence="1">Belongs to the ATP-dependent DNA ligase family.</text>
</comment>
<dbReference type="GO" id="GO:0006310">
    <property type="term" value="P:DNA recombination"/>
    <property type="evidence" value="ECO:0007669"/>
    <property type="project" value="InterPro"/>
</dbReference>
<dbReference type="GO" id="GO:0005524">
    <property type="term" value="F:ATP binding"/>
    <property type="evidence" value="ECO:0007669"/>
    <property type="project" value="UniProtKB-KW"/>
</dbReference>
<evidence type="ECO:0000313" key="8">
    <source>
        <dbReference type="EMBL" id="KAG1798001.1"/>
    </source>
</evidence>
<evidence type="ECO:0000259" key="7">
    <source>
        <dbReference type="Pfam" id="PF04675"/>
    </source>
</evidence>
<dbReference type="Pfam" id="PF01068">
    <property type="entry name" value="DNA_ligase_A_M"/>
    <property type="match status" value="1"/>
</dbReference>
<dbReference type="OrthoDB" id="151490at2759"/>
<evidence type="ECO:0000256" key="4">
    <source>
        <dbReference type="ARBA" id="ARBA00022840"/>
    </source>
</evidence>
<dbReference type="InterPro" id="IPR012310">
    <property type="entry name" value="DNA_ligase_ATP-dep_cent"/>
</dbReference>
<keyword evidence="3" id="KW-0547">Nucleotide-binding</keyword>
<keyword evidence="9" id="KW-1185">Reference proteome</keyword>
<dbReference type="GO" id="GO:0003910">
    <property type="term" value="F:DNA ligase (ATP) activity"/>
    <property type="evidence" value="ECO:0007669"/>
    <property type="project" value="InterPro"/>
</dbReference>